<evidence type="ECO:0000256" key="4">
    <source>
        <dbReference type="ARBA" id="ARBA00022827"/>
    </source>
</evidence>
<feature type="domain" description="Acetyl-CoA dehydrogenase-like C-terminal" evidence="14">
    <location>
        <begin position="472"/>
        <end position="592"/>
    </location>
</feature>
<keyword evidence="16" id="KW-1185">Reference proteome</keyword>
<accession>A0A4R3LU30</accession>
<evidence type="ECO:0000256" key="10">
    <source>
        <dbReference type="RuleBase" id="RU362125"/>
    </source>
</evidence>
<sequence length="596" mass="64766">MQVYQPPLRDMRFVLHELHGSDTLKDMKGLSEITPDLIDAVLEEAAKLVTEVLAPLNASGDTEGCTYENGVVRTPKGFKDAYRTYVEGGWNGIACDPEWGGQGLPASVTKLIEEMMCSANLAFGLYPGLTHGAYVALSHHAPQELKARFLPKMVEGTWSGTMCLTEPHCGTDLGLLRTRAEPQPDGSYAITGNKIFISAGEHDLTENIVHLVLARLPDAPKGIKGISLFLVPKFLPGPDGRPGMRNGVMCTGIEHKMGIHGSSTCQMSFDGATGWLVGEPHKGMRAMFSMMNSERLSVGTQGLGVGEAAYQSAVAYARERLQGRALSGAKHPDLPADPIIVHPDVRRTLMTMRAYNEGCRALAGWVSRNLDLMERSEDPEERRTAEDFTALMTPIVKALFTDLGFLNASLGMQVYGGHGYIRDHGMEQYVRDARIAMIYEGTNGIQALDLVGRKLPAHTGRYLRAFFHPVLDFIDAHLDHEVVGPLVGPLGKAFGALQLATGFIAEKGLRDPDEAGAAATEYLRLFGVVALGYMWARMAKVAAEKRVEPGADTAFYDAKIATARFYMDRLLPEAAALWGAIKAGKSSMMALDPAQF</sequence>
<organism evidence="15 16">
    <name type="scientific">Aquabacter spiritensis</name>
    <dbReference type="NCBI Taxonomy" id="933073"/>
    <lineage>
        <taxon>Bacteria</taxon>
        <taxon>Pseudomonadati</taxon>
        <taxon>Pseudomonadota</taxon>
        <taxon>Alphaproteobacteria</taxon>
        <taxon>Hyphomicrobiales</taxon>
        <taxon>Xanthobacteraceae</taxon>
        <taxon>Aquabacter</taxon>
    </lineage>
</organism>
<dbReference type="InterPro" id="IPR036250">
    <property type="entry name" value="AcylCo_DH-like_C"/>
</dbReference>
<dbReference type="OrthoDB" id="9807883at2"/>
<evidence type="ECO:0000256" key="9">
    <source>
        <dbReference type="ARBA" id="ARBA00069043"/>
    </source>
</evidence>
<evidence type="ECO:0000313" key="16">
    <source>
        <dbReference type="Proteomes" id="UP000294664"/>
    </source>
</evidence>
<dbReference type="GO" id="GO:0050660">
    <property type="term" value="F:flavin adenine dinucleotide binding"/>
    <property type="evidence" value="ECO:0007669"/>
    <property type="project" value="InterPro"/>
</dbReference>
<evidence type="ECO:0000259" key="11">
    <source>
        <dbReference type="Pfam" id="PF00441"/>
    </source>
</evidence>
<evidence type="ECO:0000256" key="5">
    <source>
        <dbReference type="ARBA" id="ARBA00023002"/>
    </source>
</evidence>
<reference evidence="15 16" key="1">
    <citation type="submission" date="2019-03" db="EMBL/GenBank/DDBJ databases">
        <title>Genomic Encyclopedia of Type Strains, Phase IV (KMG-IV): sequencing the most valuable type-strain genomes for metagenomic binning, comparative biology and taxonomic classification.</title>
        <authorList>
            <person name="Goeker M."/>
        </authorList>
    </citation>
    <scope>NUCLEOTIDE SEQUENCE [LARGE SCALE GENOMIC DNA]</scope>
    <source>
        <strain evidence="15 16">DSM 9035</strain>
    </source>
</reference>
<dbReference type="Pfam" id="PF02770">
    <property type="entry name" value="Acyl-CoA_dh_M"/>
    <property type="match status" value="1"/>
</dbReference>
<dbReference type="FunFam" id="2.40.110.10:FF:000031">
    <property type="entry name" value="Acyl-CoA dehydrogenase, putative"/>
    <property type="match status" value="1"/>
</dbReference>
<dbReference type="SUPFAM" id="SSF56645">
    <property type="entry name" value="Acyl-CoA dehydrogenase NM domain-like"/>
    <property type="match status" value="1"/>
</dbReference>
<evidence type="ECO:0000256" key="6">
    <source>
        <dbReference type="ARBA" id="ARBA00051388"/>
    </source>
</evidence>
<dbReference type="GO" id="GO:0016627">
    <property type="term" value="F:oxidoreductase activity, acting on the CH-CH group of donors"/>
    <property type="evidence" value="ECO:0007669"/>
    <property type="project" value="InterPro"/>
</dbReference>
<evidence type="ECO:0000259" key="12">
    <source>
        <dbReference type="Pfam" id="PF02770"/>
    </source>
</evidence>
<dbReference type="Pfam" id="PF02771">
    <property type="entry name" value="Acyl-CoA_dh_N"/>
    <property type="match status" value="1"/>
</dbReference>
<protein>
    <recommendedName>
        <fullName evidence="9">3-methylmercaptopropionyl-CoA dehydrogenase</fullName>
        <ecNumber evidence="8">1.3.99.41</ecNumber>
    </recommendedName>
</protein>
<dbReference type="PANTHER" id="PTHR42803:SF1">
    <property type="entry name" value="BROAD-SPECIFICITY LINEAR ACYL-COA DEHYDROGENASE FADE5"/>
    <property type="match status" value="1"/>
</dbReference>
<dbReference type="InterPro" id="IPR009075">
    <property type="entry name" value="AcylCo_DH/oxidase_C"/>
</dbReference>
<evidence type="ECO:0000256" key="1">
    <source>
        <dbReference type="ARBA" id="ARBA00001974"/>
    </source>
</evidence>
<evidence type="ECO:0000313" key="15">
    <source>
        <dbReference type="EMBL" id="TCT03476.1"/>
    </source>
</evidence>
<dbReference type="Pfam" id="PF00441">
    <property type="entry name" value="Acyl-CoA_dh_1"/>
    <property type="match status" value="1"/>
</dbReference>
<dbReference type="Gene3D" id="2.40.110.10">
    <property type="entry name" value="Butyryl-CoA Dehydrogenase, subunit A, domain 2"/>
    <property type="match status" value="1"/>
</dbReference>
<evidence type="ECO:0000256" key="7">
    <source>
        <dbReference type="ARBA" id="ARBA00058683"/>
    </source>
</evidence>
<comment type="function">
    <text evidence="7">Involved in the assimilation of dimethylsulphoniopropionate (DMSP), an important compound in the fixation of carbon in marine phytoplankton, by mediating the conversion of 3-(methylthio)propanoyl-CoA (MMPA-CoA) to 3-(methylthio)acryloyl-CoA (MTA-CoA).</text>
</comment>
<dbReference type="Gene3D" id="1.20.140.10">
    <property type="entry name" value="Butyryl-CoA Dehydrogenase, subunit A, domain 3"/>
    <property type="match status" value="1"/>
</dbReference>
<comment type="catalytic activity">
    <reaction evidence="6">
        <text>3-(methylsulfanyl)propanoyl-CoA + oxidized [electron-transfer flavoprotein] + H(+) = 3-(methylsulfanyl)acryloyl-CoA + reduced [electron-transfer flavoprotein]</text>
        <dbReference type="Rhea" id="RHEA:52612"/>
        <dbReference type="Rhea" id="RHEA-COMP:10685"/>
        <dbReference type="Rhea" id="RHEA-COMP:10686"/>
        <dbReference type="ChEBI" id="CHEBI:15378"/>
        <dbReference type="ChEBI" id="CHEBI:57692"/>
        <dbReference type="ChEBI" id="CHEBI:58307"/>
        <dbReference type="ChEBI" id="CHEBI:82815"/>
        <dbReference type="ChEBI" id="CHEBI:84994"/>
        <dbReference type="EC" id="1.3.99.41"/>
    </reaction>
    <physiologicalReaction direction="left-to-right" evidence="6">
        <dbReference type="Rhea" id="RHEA:52613"/>
    </physiologicalReaction>
</comment>
<dbReference type="InterPro" id="IPR046373">
    <property type="entry name" value="Acyl-CoA_Oxase/DH_mid-dom_sf"/>
</dbReference>
<dbReference type="SUPFAM" id="SSF47203">
    <property type="entry name" value="Acyl-CoA dehydrogenase C-terminal domain-like"/>
    <property type="match status" value="1"/>
</dbReference>
<dbReference type="InterPro" id="IPR025878">
    <property type="entry name" value="Acyl-CoA_dh-like_C_dom"/>
</dbReference>
<proteinExistence type="inferred from homology"/>
<dbReference type="Proteomes" id="UP000294664">
    <property type="component" value="Unassembled WGS sequence"/>
</dbReference>
<keyword evidence="5 10" id="KW-0560">Oxidoreductase</keyword>
<name>A0A4R3LU30_9HYPH</name>
<feature type="domain" description="Acyl-CoA dehydrogenase/oxidase N-terminal" evidence="13">
    <location>
        <begin position="40"/>
        <end position="156"/>
    </location>
</feature>
<dbReference type="Pfam" id="PF12806">
    <property type="entry name" value="Acyl-CoA_dh_C"/>
    <property type="match status" value="1"/>
</dbReference>
<keyword evidence="4 10" id="KW-0274">FAD</keyword>
<dbReference type="InterPro" id="IPR006091">
    <property type="entry name" value="Acyl-CoA_Oxase/DH_mid-dom"/>
</dbReference>
<gene>
    <name evidence="15" type="ORF">EDC64_10926</name>
</gene>
<dbReference type="Gene3D" id="1.10.540.10">
    <property type="entry name" value="Acyl-CoA dehydrogenase/oxidase, N-terminal domain"/>
    <property type="match status" value="1"/>
</dbReference>
<dbReference type="InterPro" id="IPR009100">
    <property type="entry name" value="AcylCoA_DH/oxidase_NM_dom_sf"/>
</dbReference>
<feature type="domain" description="Acyl-CoA dehydrogenase/oxidase C-terminal" evidence="11">
    <location>
        <begin position="282"/>
        <end position="450"/>
    </location>
</feature>
<dbReference type="EC" id="1.3.99.41" evidence="8"/>
<dbReference type="PANTHER" id="PTHR42803">
    <property type="entry name" value="ACYL-COA DEHYDROGENASE"/>
    <property type="match status" value="1"/>
</dbReference>
<evidence type="ECO:0000256" key="8">
    <source>
        <dbReference type="ARBA" id="ARBA00066694"/>
    </source>
</evidence>
<dbReference type="InterPro" id="IPR013786">
    <property type="entry name" value="AcylCoA_DH/ox_N"/>
</dbReference>
<dbReference type="InterPro" id="IPR037069">
    <property type="entry name" value="AcylCoA_DH/ox_N_sf"/>
</dbReference>
<dbReference type="EMBL" id="SMAI01000009">
    <property type="protein sequence ID" value="TCT03476.1"/>
    <property type="molecule type" value="Genomic_DNA"/>
</dbReference>
<feature type="domain" description="Acyl-CoA oxidase/dehydrogenase middle" evidence="12">
    <location>
        <begin position="162"/>
        <end position="271"/>
    </location>
</feature>
<evidence type="ECO:0000256" key="2">
    <source>
        <dbReference type="ARBA" id="ARBA00009347"/>
    </source>
</evidence>
<comment type="similarity">
    <text evidence="2 10">Belongs to the acyl-CoA dehydrogenase family.</text>
</comment>
<evidence type="ECO:0000256" key="3">
    <source>
        <dbReference type="ARBA" id="ARBA00022630"/>
    </source>
</evidence>
<comment type="cofactor">
    <cofactor evidence="1 10">
        <name>FAD</name>
        <dbReference type="ChEBI" id="CHEBI:57692"/>
    </cofactor>
</comment>
<evidence type="ECO:0000259" key="13">
    <source>
        <dbReference type="Pfam" id="PF02771"/>
    </source>
</evidence>
<dbReference type="AlphaFoldDB" id="A0A4R3LU30"/>
<keyword evidence="3 10" id="KW-0285">Flavoprotein</keyword>
<comment type="caution">
    <text evidence="15">The sequence shown here is derived from an EMBL/GenBank/DDBJ whole genome shotgun (WGS) entry which is preliminary data.</text>
</comment>
<evidence type="ECO:0000259" key="14">
    <source>
        <dbReference type="Pfam" id="PF12806"/>
    </source>
</evidence>
<dbReference type="InterPro" id="IPR052166">
    <property type="entry name" value="Diverse_Acyl-CoA_DH"/>
</dbReference>
<dbReference type="RefSeq" id="WP_132032485.1">
    <property type="nucleotide sequence ID" value="NZ_SMAI01000009.1"/>
</dbReference>